<dbReference type="EMBL" id="REGN01012313">
    <property type="protein sequence ID" value="RMZ96044.1"/>
    <property type="molecule type" value="Genomic_DNA"/>
</dbReference>
<sequence>MSLNTTLCNFWITELYCRNLIREKIDNDQLYFFKLFFVTKYPRGNDNAEDMFFINSFTTPISNPKI</sequence>
<evidence type="ECO:0000313" key="2">
    <source>
        <dbReference type="Proteomes" id="UP000276133"/>
    </source>
</evidence>
<evidence type="ECO:0000313" key="1">
    <source>
        <dbReference type="EMBL" id="RMZ96044.1"/>
    </source>
</evidence>
<name>A0A3M7PBF5_BRAPC</name>
<dbReference type="AlphaFoldDB" id="A0A3M7PBF5"/>
<keyword evidence="2" id="KW-1185">Reference proteome</keyword>
<protein>
    <submittedName>
        <fullName evidence="1">Uncharacterized protein</fullName>
    </submittedName>
</protein>
<proteinExistence type="predicted"/>
<organism evidence="1 2">
    <name type="scientific">Brachionus plicatilis</name>
    <name type="common">Marine rotifer</name>
    <name type="synonym">Brachionus muelleri</name>
    <dbReference type="NCBI Taxonomy" id="10195"/>
    <lineage>
        <taxon>Eukaryota</taxon>
        <taxon>Metazoa</taxon>
        <taxon>Spiralia</taxon>
        <taxon>Gnathifera</taxon>
        <taxon>Rotifera</taxon>
        <taxon>Eurotatoria</taxon>
        <taxon>Monogononta</taxon>
        <taxon>Pseudotrocha</taxon>
        <taxon>Ploima</taxon>
        <taxon>Brachionidae</taxon>
        <taxon>Brachionus</taxon>
    </lineage>
</organism>
<gene>
    <name evidence="1" type="ORF">BpHYR1_029385</name>
</gene>
<accession>A0A3M7PBF5</accession>
<comment type="caution">
    <text evidence="1">The sequence shown here is derived from an EMBL/GenBank/DDBJ whole genome shotgun (WGS) entry which is preliminary data.</text>
</comment>
<dbReference type="Proteomes" id="UP000276133">
    <property type="component" value="Unassembled WGS sequence"/>
</dbReference>
<reference evidence="1 2" key="1">
    <citation type="journal article" date="2018" name="Sci. Rep.">
        <title>Genomic signatures of local adaptation to the degree of environmental predictability in rotifers.</title>
        <authorList>
            <person name="Franch-Gras L."/>
            <person name="Hahn C."/>
            <person name="Garcia-Roger E.M."/>
            <person name="Carmona M.J."/>
            <person name="Serra M."/>
            <person name="Gomez A."/>
        </authorList>
    </citation>
    <scope>NUCLEOTIDE SEQUENCE [LARGE SCALE GENOMIC DNA]</scope>
    <source>
        <strain evidence="1">HYR1</strain>
    </source>
</reference>